<organism evidence="4 5">
    <name type="scientific">Ciona savignyi</name>
    <name type="common">Pacific transparent sea squirt</name>
    <dbReference type="NCBI Taxonomy" id="51511"/>
    <lineage>
        <taxon>Eukaryota</taxon>
        <taxon>Metazoa</taxon>
        <taxon>Chordata</taxon>
        <taxon>Tunicata</taxon>
        <taxon>Ascidiacea</taxon>
        <taxon>Phlebobranchia</taxon>
        <taxon>Cionidae</taxon>
        <taxon>Ciona</taxon>
    </lineage>
</organism>
<keyword evidence="5" id="KW-1185">Reference proteome</keyword>
<reference evidence="4" key="2">
    <citation type="submission" date="2025-08" db="UniProtKB">
        <authorList>
            <consortium name="Ensembl"/>
        </authorList>
    </citation>
    <scope>IDENTIFICATION</scope>
</reference>
<keyword evidence="2" id="KW-0812">Transmembrane</keyword>
<evidence type="ECO:0000259" key="3">
    <source>
        <dbReference type="PROSITE" id="PS50825"/>
    </source>
</evidence>
<evidence type="ECO:0000256" key="1">
    <source>
        <dbReference type="ARBA" id="ARBA00022737"/>
    </source>
</evidence>
<feature type="domain" description="HYR" evidence="3">
    <location>
        <begin position="25"/>
        <end position="109"/>
    </location>
</feature>
<feature type="transmembrane region" description="Helical" evidence="2">
    <location>
        <begin position="195"/>
        <end position="216"/>
    </location>
</feature>
<dbReference type="STRING" id="51511.ENSCSAVP00000013508"/>
<dbReference type="InterPro" id="IPR003410">
    <property type="entry name" value="HYR_dom"/>
</dbReference>
<dbReference type="PROSITE" id="PS50825">
    <property type="entry name" value="HYR"/>
    <property type="match status" value="1"/>
</dbReference>
<dbReference type="PANTHER" id="PTHR46343:SF2">
    <property type="entry name" value="SUSHI_VON WILLEBRAND FACTOR TYPE A_EGF_PENTRAXIN DOMAIN-CONTAINING 1"/>
    <property type="match status" value="1"/>
</dbReference>
<dbReference type="Pfam" id="PF02494">
    <property type="entry name" value="HYR"/>
    <property type="match status" value="1"/>
</dbReference>
<evidence type="ECO:0000313" key="5">
    <source>
        <dbReference type="Proteomes" id="UP000007875"/>
    </source>
</evidence>
<name>H2Z7E6_CIOSA</name>
<dbReference type="InterPro" id="IPR043555">
    <property type="entry name" value="SRPX-like"/>
</dbReference>
<dbReference type="PANTHER" id="PTHR46343">
    <property type="entry name" value="HYR DOMAIN-CONTAINING PROTEIN"/>
    <property type="match status" value="1"/>
</dbReference>
<sequence>HQCQCADHHDYIASNNTCVARLAKDDERPSFGSTCPGHQTYPLGKCSNTALVQFTTPTATDNSGSVIVKSNVEGSPPYSLPLGDHYFQYRAQDLSGNLAYCLFIVRVNSISCGSPAGSPIPNTADQSSPSCEFKYGSVINVTCPNEQQPRFQVRRVVADTDWLVNGVGSCDVSTTTSQTATAPLPRKQPQGISKGVIALIVILVILVIAAASFFLFRKYRHKFNGVSFWNRGEDTMQLTETNYCSPEHDFGSSNNIYVTM</sequence>
<dbReference type="Proteomes" id="UP000007875">
    <property type="component" value="Unassembled WGS sequence"/>
</dbReference>
<proteinExistence type="predicted"/>
<keyword evidence="2" id="KW-1133">Transmembrane helix</keyword>
<keyword evidence="1" id="KW-0677">Repeat</keyword>
<dbReference type="InParanoid" id="H2Z7E6"/>
<evidence type="ECO:0000313" key="4">
    <source>
        <dbReference type="Ensembl" id="ENSCSAVP00000013508.1"/>
    </source>
</evidence>
<dbReference type="AlphaFoldDB" id="H2Z7E6"/>
<protein>
    <recommendedName>
        <fullName evidence="3">HYR domain-containing protein</fullName>
    </recommendedName>
</protein>
<accession>H2Z7E6</accession>
<evidence type="ECO:0000256" key="2">
    <source>
        <dbReference type="SAM" id="Phobius"/>
    </source>
</evidence>
<keyword evidence="2" id="KW-0472">Membrane</keyword>
<dbReference type="HOGENOM" id="CLU_1071700_0_0_1"/>
<dbReference type="GeneTree" id="ENSGT00530000068175"/>
<dbReference type="Ensembl" id="ENSCSAVT00000013664.1">
    <property type="protein sequence ID" value="ENSCSAVP00000013508.1"/>
    <property type="gene ID" value="ENSCSAVG00000007920.1"/>
</dbReference>
<reference evidence="5" key="1">
    <citation type="submission" date="2003-08" db="EMBL/GenBank/DDBJ databases">
        <authorList>
            <person name="Birren B."/>
            <person name="Nusbaum C."/>
            <person name="Abebe A."/>
            <person name="Abouelleil A."/>
            <person name="Adekoya E."/>
            <person name="Ait-zahra M."/>
            <person name="Allen N."/>
            <person name="Allen T."/>
            <person name="An P."/>
            <person name="Anderson M."/>
            <person name="Anderson S."/>
            <person name="Arachchi H."/>
            <person name="Armbruster J."/>
            <person name="Bachantsang P."/>
            <person name="Baldwin J."/>
            <person name="Barry A."/>
            <person name="Bayul T."/>
            <person name="Blitshsteyn B."/>
            <person name="Bloom T."/>
            <person name="Blye J."/>
            <person name="Boguslavskiy L."/>
            <person name="Borowsky M."/>
            <person name="Boukhgalter B."/>
            <person name="Brunache A."/>
            <person name="Butler J."/>
            <person name="Calixte N."/>
            <person name="Calvo S."/>
            <person name="Camarata J."/>
            <person name="Campo K."/>
            <person name="Chang J."/>
            <person name="Cheshatsang Y."/>
            <person name="Citroen M."/>
            <person name="Collymore A."/>
            <person name="Considine T."/>
            <person name="Cook A."/>
            <person name="Cooke P."/>
            <person name="Corum B."/>
            <person name="Cuomo C."/>
            <person name="David R."/>
            <person name="Dawoe T."/>
            <person name="Degray S."/>
            <person name="Dodge S."/>
            <person name="Dooley K."/>
            <person name="Dorje P."/>
            <person name="Dorjee K."/>
            <person name="Dorris L."/>
            <person name="Duffey N."/>
            <person name="Dupes A."/>
            <person name="Elkins T."/>
            <person name="Engels R."/>
            <person name="Erickson J."/>
            <person name="Farina A."/>
            <person name="Faro S."/>
            <person name="Ferreira P."/>
            <person name="Fischer H."/>
            <person name="Fitzgerald M."/>
            <person name="Foley K."/>
            <person name="Gage D."/>
            <person name="Galagan J."/>
            <person name="Gearin G."/>
            <person name="Gnerre S."/>
            <person name="Gnirke A."/>
            <person name="Goyette A."/>
            <person name="Graham J."/>
            <person name="Grandbois E."/>
            <person name="Gyaltsen K."/>
            <person name="Hafez N."/>
            <person name="Hagopian D."/>
            <person name="Hagos B."/>
            <person name="Hall J."/>
            <person name="Hatcher B."/>
            <person name="Heller A."/>
            <person name="Higgins H."/>
            <person name="Honan T."/>
            <person name="Horn A."/>
            <person name="Houde N."/>
            <person name="Hughes L."/>
            <person name="Hulme W."/>
            <person name="Husby E."/>
            <person name="Iliev I."/>
            <person name="Jaffe D."/>
            <person name="Jones C."/>
            <person name="Kamal M."/>
            <person name="Kamat A."/>
            <person name="Kamvysselis M."/>
            <person name="Karlsson E."/>
            <person name="Kells C."/>
            <person name="Kieu A."/>
            <person name="Kisner P."/>
            <person name="Kodira C."/>
            <person name="Kulbokas E."/>
            <person name="Labutti K."/>
            <person name="Lama D."/>
            <person name="Landers T."/>
            <person name="Leger J."/>
            <person name="Levine S."/>
            <person name="Lewis D."/>
            <person name="Lewis T."/>
            <person name="Lindblad-toh K."/>
            <person name="Liu X."/>
            <person name="Lokyitsang T."/>
            <person name="Lokyitsang Y."/>
            <person name="Lucien O."/>
            <person name="Lui A."/>
            <person name="Ma L.J."/>
            <person name="Mabbitt R."/>
            <person name="Macdonald J."/>
            <person name="Maclean C."/>
            <person name="Major J."/>
            <person name="Manning J."/>
            <person name="Marabella R."/>
            <person name="Maru K."/>
            <person name="Matthews C."/>
            <person name="Mauceli E."/>
            <person name="Mccarthy M."/>
            <person name="Mcdonough S."/>
            <person name="Mcghee T."/>
            <person name="Meldrim J."/>
            <person name="Meneus L."/>
            <person name="Mesirov J."/>
            <person name="Mihalev A."/>
            <person name="Mihova T."/>
            <person name="Mikkelsen T."/>
            <person name="Mlenga V."/>
            <person name="Moru K."/>
            <person name="Mozes J."/>
            <person name="Mulrain L."/>
            <person name="Munson G."/>
            <person name="Naylor J."/>
            <person name="Newes C."/>
            <person name="Nguyen C."/>
            <person name="Nguyen N."/>
            <person name="Nguyen T."/>
            <person name="Nicol R."/>
            <person name="Nielsen C."/>
            <person name="Nizzari M."/>
            <person name="Norbu C."/>
            <person name="Norbu N."/>
            <person name="O'donnell P."/>
            <person name="Okoawo O."/>
            <person name="O'leary S."/>
            <person name="Omotosho B."/>
            <person name="O'neill K."/>
            <person name="Osman S."/>
            <person name="Parker S."/>
            <person name="Perrin D."/>
            <person name="Phunkhang P."/>
            <person name="Piqani B."/>
            <person name="Purcell S."/>
            <person name="Rachupka T."/>
            <person name="Ramasamy U."/>
            <person name="Rameau R."/>
            <person name="Ray V."/>
            <person name="Raymond C."/>
            <person name="Retta R."/>
            <person name="Richardson S."/>
            <person name="Rise C."/>
            <person name="Rodriguez J."/>
            <person name="Rogers J."/>
            <person name="Rogov P."/>
            <person name="Rutman M."/>
            <person name="Schupbach R."/>
            <person name="Seaman C."/>
            <person name="Settipalli S."/>
            <person name="Sharpe T."/>
            <person name="Sheridan J."/>
            <person name="Sherpa N."/>
            <person name="Shi J."/>
            <person name="Smirnov S."/>
            <person name="Smith C."/>
            <person name="Sougnez C."/>
            <person name="Spencer B."/>
            <person name="Stalker J."/>
            <person name="Stange-thomann N."/>
            <person name="Stavropoulos S."/>
            <person name="Stetson K."/>
            <person name="Stone C."/>
            <person name="Stone S."/>
            <person name="Stubbs M."/>
            <person name="Talamas J."/>
            <person name="Tchuinga P."/>
            <person name="Tenzing P."/>
            <person name="Tesfaye S."/>
            <person name="Theodore J."/>
            <person name="Thoulutsang Y."/>
            <person name="Topham K."/>
            <person name="Towey S."/>
            <person name="Tsamla T."/>
            <person name="Tsomo N."/>
            <person name="Vallee D."/>
            <person name="Vassiliev H."/>
            <person name="Venkataraman V."/>
            <person name="Vinson J."/>
            <person name="Vo A."/>
            <person name="Wade C."/>
            <person name="Wang S."/>
            <person name="Wangchuk T."/>
            <person name="Wangdi T."/>
            <person name="Whittaker C."/>
            <person name="Wilkinson J."/>
            <person name="Wu Y."/>
            <person name="Wyman D."/>
            <person name="Yadav S."/>
            <person name="Yang S."/>
            <person name="Yang X."/>
            <person name="Yeager S."/>
            <person name="Yee E."/>
            <person name="Young G."/>
            <person name="Zainoun J."/>
            <person name="Zembeck L."/>
            <person name="Zimmer A."/>
            <person name="Zody M."/>
            <person name="Lander E."/>
        </authorList>
    </citation>
    <scope>NUCLEOTIDE SEQUENCE [LARGE SCALE GENOMIC DNA]</scope>
</reference>
<reference evidence="4" key="3">
    <citation type="submission" date="2025-09" db="UniProtKB">
        <authorList>
            <consortium name="Ensembl"/>
        </authorList>
    </citation>
    <scope>IDENTIFICATION</scope>
</reference>